<keyword evidence="3" id="KW-1003">Cell membrane</keyword>
<feature type="compositionally biased region" description="Low complexity" evidence="15">
    <location>
        <begin position="425"/>
        <end position="440"/>
    </location>
</feature>
<evidence type="ECO:0000256" key="12">
    <source>
        <dbReference type="ARBA" id="ARBA00023136"/>
    </source>
</evidence>
<dbReference type="GO" id="GO:0016298">
    <property type="term" value="F:lipase activity"/>
    <property type="evidence" value="ECO:0007669"/>
    <property type="project" value="TreeGrafter"/>
</dbReference>
<evidence type="ECO:0000256" key="4">
    <source>
        <dbReference type="ARBA" id="ARBA00022553"/>
    </source>
</evidence>
<evidence type="ECO:0000256" key="5">
    <source>
        <dbReference type="ARBA" id="ARBA00022692"/>
    </source>
</evidence>
<proteinExistence type="predicted"/>
<dbReference type="AlphaFoldDB" id="A0AAW1RB99"/>
<dbReference type="InterPro" id="IPR002921">
    <property type="entry name" value="Fungal_lipase-type"/>
</dbReference>
<comment type="cofactor">
    <cofactor evidence="1">
        <name>Ca(2+)</name>
        <dbReference type="ChEBI" id="CHEBI:29108"/>
    </cofactor>
</comment>
<dbReference type="Pfam" id="PF01764">
    <property type="entry name" value="Lipase_3"/>
    <property type="match status" value="1"/>
</dbReference>
<name>A0AAW1RB99_9CHLO</name>
<feature type="transmembrane region" description="Helical" evidence="16">
    <location>
        <begin position="94"/>
        <end position="115"/>
    </location>
</feature>
<feature type="region of interest" description="Disordered" evidence="15">
    <location>
        <begin position="500"/>
        <end position="525"/>
    </location>
</feature>
<evidence type="ECO:0000256" key="3">
    <source>
        <dbReference type="ARBA" id="ARBA00022475"/>
    </source>
</evidence>
<evidence type="ECO:0000256" key="16">
    <source>
        <dbReference type="SAM" id="Phobius"/>
    </source>
</evidence>
<evidence type="ECO:0000259" key="17">
    <source>
        <dbReference type="Pfam" id="PF01764"/>
    </source>
</evidence>
<dbReference type="SUPFAM" id="SSF53474">
    <property type="entry name" value="alpha/beta-Hydrolases"/>
    <property type="match status" value="1"/>
</dbReference>
<dbReference type="Proteomes" id="UP001438707">
    <property type="component" value="Unassembled WGS sequence"/>
</dbReference>
<dbReference type="EC" id="3.1.1.116" evidence="14"/>
<dbReference type="PANTHER" id="PTHR45792:SF8">
    <property type="entry name" value="DIACYLGLYCEROL LIPASE-ALPHA"/>
    <property type="match status" value="1"/>
</dbReference>
<dbReference type="GO" id="GO:0005886">
    <property type="term" value="C:plasma membrane"/>
    <property type="evidence" value="ECO:0007669"/>
    <property type="project" value="UniProtKB-SubCell"/>
</dbReference>
<comment type="catalytic activity">
    <reaction evidence="13">
        <text>a 1,2-diacyl-sn-glycerol + H2O = a 2-acylglycerol + a fatty acid + H(+)</text>
        <dbReference type="Rhea" id="RHEA:33275"/>
        <dbReference type="ChEBI" id="CHEBI:15377"/>
        <dbReference type="ChEBI" id="CHEBI:15378"/>
        <dbReference type="ChEBI" id="CHEBI:17389"/>
        <dbReference type="ChEBI" id="CHEBI:17815"/>
        <dbReference type="ChEBI" id="CHEBI:28868"/>
        <dbReference type="EC" id="3.1.1.116"/>
    </reaction>
    <physiologicalReaction direction="left-to-right" evidence="13">
        <dbReference type="Rhea" id="RHEA:33276"/>
    </physiologicalReaction>
</comment>
<evidence type="ECO:0000256" key="2">
    <source>
        <dbReference type="ARBA" id="ARBA00004651"/>
    </source>
</evidence>
<keyword evidence="9" id="KW-0442">Lipid degradation</keyword>
<reference evidence="18 19" key="1">
    <citation type="journal article" date="2024" name="Nat. Commun.">
        <title>Phylogenomics reveals the evolutionary origins of lichenization in chlorophyte algae.</title>
        <authorList>
            <person name="Puginier C."/>
            <person name="Libourel C."/>
            <person name="Otte J."/>
            <person name="Skaloud P."/>
            <person name="Haon M."/>
            <person name="Grisel S."/>
            <person name="Petersen M."/>
            <person name="Berrin J.G."/>
            <person name="Delaux P.M."/>
            <person name="Dal Grande F."/>
            <person name="Keller J."/>
        </authorList>
    </citation>
    <scope>NUCLEOTIDE SEQUENCE [LARGE SCALE GENOMIC DNA]</scope>
    <source>
        <strain evidence="18 19">SAG 2145</strain>
    </source>
</reference>
<feature type="compositionally biased region" description="Polar residues" evidence="15">
    <location>
        <begin position="585"/>
        <end position="599"/>
    </location>
</feature>
<keyword evidence="4" id="KW-0597">Phosphoprotein</keyword>
<keyword evidence="10 16" id="KW-1133">Transmembrane helix</keyword>
<keyword evidence="5 16" id="KW-0812">Transmembrane</keyword>
<dbReference type="PANTHER" id="PTHR45792">
    <property type="entry name" value="DIACYLGLYCEROL LIPASE HOMOLOG-RELATED"/>
    <property type="match status" value="1"/>
</dbReference>
<evidence type="ECO:0000256" key="11">
    <source>
        <dbReference type="ARBA" id="ARBA00023098"/>
    </source>
</evidence>
<dbReference type="EMBL" id="JALJOS010000014">
    <property type="protein sequence ID" value="KAK9831061.1"/>
    <property type="molecule type" value="Genomic_DNA"/>
</dbReference>
<evidence type="ECO:0000256" key="14">
    <source>
        <dbReference type="ARBA" id="ARBA00026104"/>
    </source>
</evidence>
<evidence type="ECO:0000256" key="13">
    <source>
        <dbReference type="ARBA" id="ARBA00024531"/>
    </source>
</evidence>
<feature type="region of interest" description="Disordered" evidence="15">
    <location>
        <begin position="414"/>
        <end position="449"/>
    </location>
</feature>
<evidence type="ECO:0000313" key="18">
    <source>
        <dbReference type="EMBL" id="KAK9831061.1"/>
    </source>
</evidence>
<keyword evidence="12 16" id="KW-0472">Membrane</keyword>
<gene>
    <name evidence="18" type="ORF">WJX74_001575</name>
</gene>
<keyword evidence="8" id="KW-0106">Calcium</keyword>
<evidence type="ECO:0000256" key="1">
    <source>
        <dbReference type="ARBA" id="ARBA00001913"/>
    </source>
</evidence>
<feature type="domain" description="Fungal lipase-type" evidence="17">
    <location>
        <begin position="832"/>
        <end position="998"/>
    </location>
</feature>
<feature type="transmembrane region" description="Helical" evidence="16">
    <location>
        <begin position="63"/>
        <end position="82"/>
    </location>
</feature>
<feature type="transmembrane region" description="Helical" evidence="16">
    <location>
        <begin position="143"/>
        <end position="162"/>
    </location>
</feature>
<feature type="transmembrane region" description="Helical" evidence="16">
    <location>
        <begin position="20"/>
        <end position="43"/>
    </location>
</feature>
<feature type="compositionally biased region" description="Basic and acidic residues" evidence="15">
    <location>
        <begin position="625"/>
        <end position="634"/>
    </location>
</feature>
<feature type="region of interest" description="Disordered" evidence="15">
    <location>
        <begin position="573"/>
        <end position="599"/>
    </location>
</feature>
<evidence type="ECO:0000256" key="6">
    <source>
        <dbReference type="ARBA" id="ARBA00022723"/>
    </source>
</evidence>
<dbReference type="Gene3D" id="3.40.50.1820">
    <property type="entry name" value="alpha/beta hydrolase"/>
    <property type="match status" value="1"/>
</dbReference>
<evidence type="ECO:0000256" key="15">
    <source>
        <dbReference type="SAM" id="MobiDB-lite"/>
    </source>
</evidence>
<keyword evidence="11" id="KW-0443">Lipid metabolism</keyword>
<comment type="subcellular location">
    <subcellularLocation>
        <location evidence="2">Cell membrane</location>
        <topology evidence="2">Multi-pass membrane protein</topology>
    </subcellularLocation>
</comment>
<keyword evidence="7" id="KW-0378">Hydrolase</keyword>
<evidence type="ECO:0000256" key="9">
    <source>
        <dbReference type="ARBA" id="ARBA00022963"/>
    </source>
</evidence>
<sequence>MPSFRIAGSEWHIASDMLPLPHIVGLIFHVVWVIVFGSLIGVYDVFRTCSGQGGNYVAADAGLLTIFCVLSLCEVAIIVIGFRGTPLQVSKRQAMVPVLYVQAFFWLGQGVFMVYGTVVVEHVQPTCWPDPVQQAQVHRVSRAMVYSTWGFTVFLGLMLLLFHSAYPGRDRSKQAEWEKRCKCLSSTFGCAKEMTSKIEGRDAPLRSITEVIAQLFEGVNLSPSDMTAALVLVAAAQHRRRKVQIENALERTAGTSTSMTETPDLADVADPKLFQRKSYKKSGSGKGMQLKEGQPGRVFLDGIKEQPSSALPEDAYTGVAMPQNIPDKWKAVAEEKYEESGVMANGGPNHTVQDISSVSESIAERKDAAALGTKTHESAQSGPGTQATIEETVDETPVEGLHNVTGSAAAGLTHLQNGHTHSPHPAGHAALQQSAAAGPSPHAVGADYDGVGGYPIDGVAPGSSATELPAASSPAAGPGSAGEQFTRVVSLAQIPESALKGLTRRPNRQGFESGSRFGVDSAHSEADADMDVEAGSALPAGLQHDREMRHQIPGAQSMQRTPFQDAQLPDFDKDEEEDAFPGTANLGQEGSATGSFQQRQEAPFITASQLERYPTRLQAEGLQDSEGKSLDLDRPPGGIANEQEDNFNSAVEDGVQQEKELKKGESEEPFADGTEPAIPLERQISHKYQTLITPSEQVEELRGGMAASEAVEGYLGGRDSVPHPLLKEARHWMKFAVAAYYAQDATATSAGAETPAGMGDSKKAPGCSYGCAGGCCCGLCCHRGVTAQEVRDIILKEAEILDEDLLHYSHNNAVGGHLPYIIALDRVKKKIVLGIRGTSSLADIITDAVVHPDNIDDWVPKDFKQKNMKRGTMLAHAGMVGAAGAILKDLDDLGILPTLILGKSAGKAAAGEGKGQDVGAVMSTALDTKGWSLVITGHSLGAGVAALMALKLKDRFPDLVAWAFCPPGSLVSKSLIKPMQKFCFSVVCGKDAVPRMSVGNVARLMDEMVTSLARCKRHKLQVLFGSYWNKQKRPDSDALFHSYEDIPREPKLILANYHQGTERKEKALEMFPPGRIVFLRPLKVLVKTKSTVEPKASILPTMNGSKKASSNDDDDDEDDDRFTAKLEKRWDAVWVSARELMGEGILVSRHMLEDHLVDKTVAQALTYSLNHHPDKGTFTLDDAVTELPPGTVDLRQVVVVQPPVE</sequence>
<evidence type="ECO:0000313" key="19">
    <source>
        <dbReference type="Proteomes" id="UP001438707"/>
    </source>
</evidence>
<feature type="region of interest" description="Disordered" evidence="15">
    <location>
        <begin position="619"/>
        <end position="644"/>
    </location>
</feature>
<accession>A0AAW1RB99</accession>
<dbReference type="InterPro" id="IPR052214">
    <property type="entry name" value="DAG_Lipase-Related"/>
</dbReference>
<keyword evidence="6" id="KW-0479">Metal-binding</keyword>
<evidence type="ECO:0000256" key="8">
    <source>
        <dbReference type="ARBA" id="ARBA00022837"/>
    </source>
</evidence>
<feature type="compositionally biased region" description="Acidic residues" evidence="15">
    <location>
        <begin position="1111"/>
        <end position="1120"/>
    </location>
</feature>
<organism evidence="18 19">
    <name type="scientific">Apatococcus lobatus</name>
    <dbReference type="NCBI Taxonomy" id="904363"/>
    <lineage>
        <taxon>Eukaryota</taxon>
        <taxon>Viridiplantae</taxon>
        <taxon>Chlorophyta</taxon>
        <taxon>core chlorophytes</taxon>
        <taxon>Trebouxiophyceae</taxon>
        <taxon>Chlorellales</taxon>
        <taxon>Chlorellaceae</taxon>
        <taxon>Apatococcus</taxon>
    </lineage>
</organism>
<dbReference type="InterPro" id="IPR029058">
    <property type="entry name" value="AB_hydrolase_fold"/>
</dbReference>
<dbReference type="GO" id="GO:0016042">
    <property type="term" value="P:lipid catabolic process"/>
    <property type="evidence" value="ECO:0007669"/>
    <property type="project" value="UniProtKB-KW"/>
</dbReference>
<keyword evidence="19" id="KW-1185">Reference proteome</keyword>
<dbReference type="CDD" id="cd00519">
    <property type="entry name" value="Lipase_3"/>
    <property type="match status" value="1"/>
</dbReference>
<comment type="caution">
    <text evidence="18">The sequence shown here is derived from an EMBL/GenBank/DDBJ whole genome shotgun (WGS) entry which is preliminary data.</text>
</comment>
<dbReference type="GO" id="GO:0046872">
    <property type="term" value="F:metal ion binding"/>
    <property type="evidence" value="ECO:0007669"/>
    <property type="project" value="UniProtKB-KW"/>
</dbReference>
<evidence type="ECO:0000256" key="7">
    <source>
        <dbReference type="ARBA" id="ARBA00022801"/>
    </source>
</evidence>
<feature type="region of interest" description="Disordered" evidence="15">
    <location>
        <begin position="1096"/>
        <end position="1120"/>
    </location>
</feature>
<protein>
    <recommendedName>
        <fullName evidence="14">sn-1-specific diacylglycerol lipase</fullName>
        <ecNumber evidence="14">3.1.1.116</ecNumber>
    </recommendedName>
</protein>
<evidence type="ECO:0000256" key="10">
    <source>
        <dbReference type="ARBA" id="ARBA00022989"/>
    </source>
</evidence>